<dbReference type="Pfam" id="PF25371">
    <property type="entry name" value="DUF7884"/>
    <property type="match status" value="1"/>
</dbReference>
<dbReference type="PIRSF" id="PIRSF003085">
    <property type="entry name" value="CMAS"/>
    <property type="match status" value="1"/>
</dbReference>
<reference evidence="8 9" key="1">
    <citation type="submission" date="2009-01" db="EMBL/GenBank/DDBJ databases">
        <authorList>
            <person name="Qin X."/>
            <person name="Bachman B."/>
            <person name="Battles P."/>
            <person name="Bell A."/>
            <person name="Bess C."/>
            <person name="Bickham C."/>
            <person name="Chaboub L."/>
            <person name="Chen D."/>
            <person name="Coyle M."/>
            <person name="Deiros D.R."/>
            <person name="Dinh H."/>
            <person name="Forbes L."/>
            <person name="Fowler G."/>
            <person name="Francisco L."/>
            <person name="Fu Q."/>
            <person name="Gubbala S."/>
            <person name="Hale W."/>
            <person name="Han Y."/>
            <person name="Hemphill L."/>
            <person name="Highlander S.K."/>
            <person name="Hirani K."/>
            <person name="Hogues M."/>
            <person name="Jackson L."/>
            <person name="Jakkamsetti A."/>
            <person name="Javaid M."/>
            <person name="Jiang H."/>
            <person name="Korchina V."/>
            <person name="Kovar C."/>
            <person name="Lara F."/>
            <person name="Lee S."/>
            <person name="Mata R."/>
            <person name="Mathew T."/>
            <person name="Moen C."/>
            <person name="Morales K."/>
            <person name="Munidasa M."/>
            <person name="Nazareth L."/>
            <person name="Ngo R."/>
            <person name="Nguyen L."/>
            <person name="Okwuonu G."/>
            <person name="Ongeri F."/>
            <person name="Patil S."/>
            <person name="Petrosino J."/>
            <person name="Pham C."/>
            <person name="Pham P."/>
            <person name="Pu L.-L."/>
            <person name="Puazo M."/>
            <person name="Raj R."/>
            <person name="Reid J."/>
            <person name="Rouhana J."/>
            <person name="Saada N."/>
            <person name="Shang Y."/>
            <person name="Simmons D."/>
            <person name="Thornton R."/>
            <person name="Warren J."/>
            <person name="Weissenberger G."/>
            <person name="Zhang J."/>
            <person name="Zhang L."/>
            <person name="Zhou C."/>
            <person name="Zhu D."/>
            <person name="Muzny D."/>
            <person name="Worley K."/>
            <person name="Gibbs R."/>
        </authorList>
    </citation>
    <scope>NUCLEOTIDE SEQUENCE [LARGE SCALE GENOMIC DNA]</scope>
    <source>
        <strain evidence="8 9">CF48-3A</strain>
    </source>
</reference>
<dbReference type="CDD" id="cd02440">
    <property type="entry name" value="AdoMet_MTases"/>
    <property type="match status" value="1"/>
</dbReference>
<organism evidence="8 9">
    <name type="scientific">Limosilactobacillus reuteri CF48-3A</name>
    <dbReference type="NCBI Taxonomy" id="525341"/>
    <lineage>
        <taxon>Bacteria</taxon>
        <taxon>Bacillati</taxon>
        <taxon>Bacillota</taxon>
        <taxon>Bacilli</taxon>
        <taxon>Lactobacillales</taxon>
        <taxon>Lactobacillaceae</taxon>
        <taxon>Limosilactobacillus</taxon>
    </lineage>
</organism>
<dbReference type="EMBL" id="ACHG01000034">
    <property type="protein sequence ID" value="EEI66284.1"/>
    <property type="molecule type" value="Genomic_DNA"/>
</dbReference>
<dbReference type="InterPro" id="IPR029063">
    <property type="entry name" value="SAM-dependent_MTases_sf"/>
</dbReference>
<name>A0A8D9VR79_LIMRT</name>
<keyword evidence="4" id="KW-0949">S-adenosyl-L-methionine</keyword>
<protein>
    <submittedName>
        <fullName evidence="8">Cyclopropane-fatty-acyl-phospholipid synthase</fullName>
        <ecNumber evidence="8">2.1.1.79</ecNumber>
    </submittedName>
</protein>
<dbReference type="InterPro" id="IPR057206">
    <property type="entry name" value="DUF7884"/>
</dbReference>
<feature type="domain" description="DUF7884" evidence="7">
    <location>
        <begin position="34"/>
        <end position="121"/>
    </location>
</feature>
<dbReference type="InterPro" id="IPR050723">
    <property type="entry name" value="CFA/CMAS"/>
</dbReference>
<keyword evidence="2 8" id="KW-0489">Methyltransferase</keyword>
<evidence type="ECO:0000256" key="6">
    <source>
        <dbReference type="PIRSR" id="PIRSR003085-1"/>
    </source>
</evidence>
<evidence type="ECO:0000256" key="5">
    <source>
        <dbReference type="ARBA" id="ARBA00023098"/>
    </source>
</evidence>
<dbReference type="PANTHER" id="PTHR43667:SF1">
    <property type="entry name" value="CYCLOPROPANE-FATTY-ACYL-PHOSPHOLIPID SYNTHASE"/>
    <property type="match status" value="1"/>
</dbReference>
<accession>A0A8D9VR79</accession>
<sequence length="419" mass="48403">MFLLIVLKHFYFKGVIMNIIIAERRMRFMLEKTFYKSLLKHSFNIPVKIVFWDGSSVIYGDGTPEVTITFNEKIPMRDITKNASIALGEAYMDKKIEIQGSIQELIESAYESAHSFIRSSKFRKFLPKQGHSEKESENDVQSHYDVGNDFYKLWLDDTLTYSCAYFTDGNHDDLTKAQVDKVHHILKKLDPKPGKTLLDIGCGWGTLMLTAAKEYGLKVTGVTLSEEQYRFVKERIEKEGLQDVAEVKLVDYRELGDQKWDYITSVGMFEHVGKENLGFYFKDIQGCLADDGVALIHGITRQQGGAYNGWINKYIFPGGYVPGLEEMIGHIEENHMQIADIEMLRRHYQRTLEIWDMNFNEHRAQILDMMGERFTRMWDLYLQACAASFESGNIDVIQYLITKGPSGKNLPMTRDYMTK</sequence>
<keyword evidence="5" id="KW-0443">Lipid metabolism</keyword>
<dbReference type="PANTHER" id="PTHR43667">
    <property type="entry name" value="CYCLOPROPANE-FATTY-ACYL-PHOSPHOLIPID SYNTHASE"/>
    <property type="match status" value="1"/>
</dbReference>
<evidence type="ECO:0000256" key="2">
    <source>
        <dbReference type="ARBA" id="ARBA00022603"/>
    </source>
</evidence>
<dbReference type="EC" id="2.1.1.79" evidence="8"/>
<dbReference type="GO" id="GO:0008610">
    <property type="term" value="P:lipid biosynthetic process"/>
    <property type="evidence" value="ECO:0007669"/>
    <property type="project" value="InterPro"/>
</dbReference>
<dbReference type="Proteomes" id="UP000003419">
    <property type="component" value="Unassembled WGS sequence"/>
</dbReference>
<gene>
    <name evidence="8" type="ORF">HMPREF0534_0422</name>
</gene>
<dbReference type="GO" id="GO:0008825">
    <property type="term" value="F:cyclopropane-fatty-acyl-phospholipid synthase activity"/>
    <property type="evidence" value="ECO:0007669"/>
    <property type="project" value="UniProtKB-EC"/>
</dbReference>
<keyword evidence="3 8" id="KW-0808">Transferase</keyword>
<evidence type="ECO:0000256" key="3">
    <source>
        <dbReference type="ARBA" id="ARBA00022679"/>
    </source>
</evidence>
<evidence type="ECO:0000259" key="7">
    <source>
        <dbReference type="Pfam" id="PF25371"/>
    </source>
</evidence>
<dbReference type="Pfam" id="PF02353">
    <property type="entry name" value="CMAS"/>
    <property type="match status" value="1"/>
</dbReference>
<dbReference type="AlphaFoldDB" id="A0A8D9VR79"/>
<evidence type="ECO:0000313" key="8">
    <source>
        <dbReference type="EMBL" id="EEI66284.1"/>
    </source>
</evidence>
<feature type="active site" evidence="6">
    <location>
        <position position="385"/>
    </location>
</feature>
<dbReference type="GO" id="GO:0032259">
    <property type="term" value="P:methylation"/>
    <property type="evidence" value="ECO:0007669"/>
    <property type="project" value="UniProtKB-KW"/>
</dbReference>
<evidence type="ECO:0000256" key="4">
    <source>
        <dbReference type="ARBA" id="ARBA00022691"/>
    </source>
</evidence>
<proteinExistence type="inferred from homology"/>
<dbReference type="Gene3D" id="3.40.50.150">
    <property type="entry name" value="Vaccinia Virus protein VP39"/>
    <property type="match status" value="1"/>
</dbReference>
<comment type="caution">
    <text evidence="8">The sequence shown here is derived from an EMBL/GenBank/DDBJ whole genome shotgun (WGS) entry which is preliminary data.</text>
</comment>
<evidence type="ECO:0000256" key="1">
    <source>
        <dbReference type="ARBA" id="ARBA00010815"/>
    </source>
</evidence>
<comment type="similarity">
    <text evidence="1">Belongs to the CFA/CMAS family.</text>
</comment>
<dbReference type="SUPFAM" id="SSF53335">
    <property type="entry name" value="S-adenosyl-L-methionine-dependent methyltransferases"/>
    <property type="match status" value="1"/>
</dbReference>
<dbReference type="InterPro" id="IPR003333">
    <property type="entry name" value="CMAS"/>
</dbReference>
<evidence type="ECO:0000313" key="9">
    <source>
        <dbReference type="Proteomes" id="UP000003419"/>
    </source>
</evidence>